<dbReference type="EMBL" id="JAAXOO010000003">
    <property type="protein sequence ID" value="NKY33872.1"/>
    <property type="molecule type" value="Genomic_DNA"/>
</dbReference>
<dbReference type="RefSeq" id="WP_168443437.1">
    <property type="nucleotide sequence ID" value="NZ_JAAXOO010000003.1"/>
</dbReference>
<accession>A0A846XD60</accession>
<reference evidence="1 2" key="1">
    <citation type="submission" date="2020-04" db="EMBL/GenBank/DDBJ databases">
        <title>MicrobeNet Type strains.</title>
        <authorList>
            <person name="Nicholson A.C."/>
        </authorList>
    </citation>
    <scope>NUCLEOTIDE SEQUENCE [LARGE SCALE GENOMIC DNA]</scope>
    <source>
        <strain evidence="1 2">DSM 45078</strain>
    </source>
</reference>
<dbReference type="Pfam" id="PF09481">
    <property type="entry name" value="CRISPR_Cse1"/>
    <property type="match status" value="1"/>
</dbReference>
<proteinExistence type="predicted"/>
<dbReference type="Proteomes" id="UP000565715">
    <property type="component" value="Unassembled WGS sequence"/>
</dbReference>
<name>A0A846XD60_9NOCA</name>
<dbReference type="InterPro" id="IPR013381">
    <property type="entry name" value="CRISPR-assoc_prot_Cse1"/>
</dbReference>
<comment type="caution">
    <text evidence="1">The sequence shown here is derived from an EMBL/GenBank/DDBJ whole genome shotgun (WGS) entry which is preliminary data.</text>
</comment>
<evidence type="ECO:0000313" key="2">
    <source>
        <dbReference type="Proteomes" id="UP000565715"/>
    </source>
</evidence>
<evidence type="ECO:0000313" key="1">
    <source>
        <dbReference type="EMBL" id="NKY33872.1"/>
    </source>
</evidence>
<dbReference type="CDD" id="cd09729">
    <property type="entry name" value="Cse1_I-E"/>
    <property type="match status" value="1"/>
</dbReference>
<dbReference type="Gene3D" id="1.10.132.100">
    <property type="match status" value="1"/>
</dbReference>
<dbReference type="AlphaFoldDB" id="A0A846XD60"/>
<sequence length="562" mass="61028">MHCRFDNGSVKALPVWQALTDSHRIVGIDVEVPTMLPAILRQLLLPITMHALGSPSSREEWGQRFKQGRFATAEIDALDTYLAEHGDRFDVLHPVHPFGQVAGLRTKKGETKGSALLVATAPSGNNVPLFATRTEADVLRLPLDAAVRWMLHAQCWDTAAIKTGVVGDLNAEKTGKTSGNPTGPLGQLGVVMPVGRTLYETLLLNSPIGVQRRLGLPHWARDHLGPQWEVRAPEGLLDLWTWQSRRIRLIPEGTDHGVVVERVVLSAGDRFSVGVPVWETHTAWRKDKPNTRSGATRSGAAALRPLRHTAGKAAWRGLDALLALEKENGAAQTSELIDQIAGLDAEGVIDVDYPLRLETFAIVYGNQSAVIEELIHDVVPLPVASLRGTGPAYDVVVDAATQAEQLVNAINHLSADLRRAVGADPIPWNKGIRPGEQLLAALDPLVRRLLAGVSADSGDEDKLTRGREAWELMAFDAVHRCATPLFALPSAAFHGRSEKSGSKEHHYKLGLAANSFHVSVNNILSRAAALRKRSNEKEQTYGSTVLEQIHPRGHRETGVTAG</sequence>
<keyword evidence="2" id="KW-1185">Reference proteome</keyword>
<protein>
    <submittedName>
        <fullName evidence="1">Type I-E CRISPR-associated protein Cse1/CasA</fullName>
    </submittedName>
</protein>
<gene>
    <name evidence="1" type="primary">casA</name>
    <name evidence="1" type="ORF">HGA13_12390</name>
</gene>
<dbReference type="NCBIfam" id="TIGR02547">
    <property type="entry name" value="casA_cse1"/>
    <property type="match status" value="1"/>
</dbReference>
<organism evidence="1 2">
    <name type="scientific">Nocardia speluncae</name>
    <dbReference type="NCBI Taxonomy" id="419477"/>
    <lineage>
        <taxon>Bacteria</taxon>
        <taxon>Bacillati</taxon>
        <taxon>Actinomycetota</taxon>
        <taxon>Actinomycetes</taxon>
        <taxon>Mycobacteriales</taxon>
        <taxon>Nocardiaceae</taxon>
        <taxon>Nocardia</taxon>
    </lineage>
</organism>